<comment type="caution">
    <text evidence="1">The sequence shown here is derived from an EMBL/GenBank/DDBJ whole genome shotgun (WGS) entry which is preliminary data.</text>
</comment>
<dbReference type="Proteomes" id="UP001152607">
    <property type="component" value="Unassembled WGS sequence"/>
</dbReference>
<gene>
    <name evidence="1" type="ORF">PDIGIT_LOCUS11543</name>
</gene>
<protein>
    <submittedName>
        <fullName evidence="1">Uncharacterized protein</fullName>
    </submittedName>
</protein>
<organism evidence="1 2">
    <name type="scientific">Periconia digitata</name>
    <dbReference type="NCBI Taxonomy" id="1303443"/>
    <lineage>
        <taxon>Eukaryota</taxon>
        <taxon>Fungi</taxon>
        <taxon>Dikarya</taxon>
        <taxon>Ascomycota</taxon>
        <taxon>Pezizomycotina</taxon>
        <taxon>Dothideomycetes</taxon>
        <taxon>Pleosporomycetidae</taxon>
        <taxon>Pleosporales</taxon>
        <taxon>Massarineae</taxon>
        <taxon>Periconiaceae</taxon>
        <taxon>Periconia</taxon>
    </lineage>
</organism>
<dbReference type="EMBL" id="CAOQHR010000008">
    <property type="protein sequence ID" value="CAI6338415.1"/>
    <property type="molecule type" value="Genomic_DNA"/>
</dbReference>
<sequence>MLRAPEEGSDRFLFFLHSSRETFFGPSSSRRVAYKPLNIRVHHVRIGCIVT</sequence>
<accession>A0A9W4ULY5</accession>
<dbReference type="AlphaFoldDB" id="A0A9W4ULY5"/>
<keyword evidence="2" id="KW-1185">Reference proteome</keyword>
<evidence type="ECO:0000313" key="1">
    <source>
        <dbReference type="EMBL" id="CAI6338415.1"/>
    </source>
</evidence>
<proteinExistence type="predicted"/>
<evidence type="ECO:0000313" key="2">
    <source>
        <dbReference type="Proteomes" id="UP001152607"/>
    </source>
</evidence>
<name>A0A9W4ULY5_9PLEO</name>
<reference evidence="1" key="1">
    <citation type="submission" date="2023-01" db="EMBL/GenBank/DDBJ databases">
        <authorList>
            <person name="Van Ghelder C."/>
            <person name="Rancurel C."/>
        </authorList>
    </citation>
    <scope>NUCLEOTIDE SEQUENCE</scope>
    <source>
        <strain evidence="1">CNCM I-4278</strain>
    </source>
</reference>